<proteinExistence type="predicted"/>
<evidence type="ECO:0000313" key="2">
    <source>
        <dbReference type="EMBL" id="GID60855.1"/>
    </source>
</evidence>
<sequence>MLLIHQERVRGPTQDFARRVSQLVFSTPPLLAAYVQKLHPAQEVTVAAVLSRAKGHGVPYAQDDPTPCALTAAAFGCLIAVQHSWLASGGEQAFAEVLGRALDAIEPTA</sequence>
<reference evidence="2 3" key="1">
    <citation type="submission" date="2021-01" db="EMBL/GenBank/DDBJ databases">
        <title>Whole genome shotgun sequence of Actinoplanes couchii NBRC 106145.</title>
        <authorList>
            <person name="Komaki H."/>
            <person name="Tamura T."/>
        </authorList>
    </citation>
    <scope>NUCLEOTIDE SEQUENCE [LARGE SCALE GENOMIC DNA]</scope>
    <source>
        <strain evidence="2 3">NBRC 106145</strain>
    </source>
</reference>
<gene>
    <name evidence="2" type="ORF">Aco03nite_092590</name>
</gene>
<accession>A0ABQ3XR23</accession>
<feature type="domain" description="MftR C-terminal" evidence="1">
    <location>
        <begin position="10"/>
        <end position="107"/>
    </location>
</feature>
<dbReference type="Pfam" id="PF17754">
    <property type="entry name" value="TetR_C_14"/>
    <property type="match status" value="1"/>
</dbReference>
<dbReference type="Proteomes" id="UP000612282">
    <property type="component" value="Unassembled WGS sequence"/>
</dbReference>
<dbReference type="RefSeq" id="WP_203808263.1">
    <property type="nucleotide sequence ID" value="NZ_BAAAQE010000049.1"/>
</dbReference>
<protein>
    <recommendedName>
        <fullName evidence="1">MftR C-terminal domain-containing protein</fullName>
    </recommendedName>
</protein>
<organism evidence="2 3">
    <name type="scientific">Actinoplanes couchii</name>
    <dbReference type="NCBI Taxonomy" id="403638"/>
    <lineage>
        <taxon>Bacteria</taxon>
        <taxon>Bacillati</taxon>
        <taxon>Actinomycetota</taxon>
        <taxon>Actinomycetes</taxon>
        <taxon>Micromonosporales</taxon>
        <taxon>Micromonosporaceae</taxon>
        <taxon>Actinoplanes</taxon>
    </lineage>
</organism>
<keyword evidence="3" id="KW-1185">Reference proteome</keyword>
<name>A0ABQ3XR23_9ACTN</name>
<evidence type="ECO:0000313" key="3">
    <source>
        <dbReference type="Proteomes" id="UP000612282"/>
    </source>
</evidence>
<comment type="caution">
    <text evidence="2">The sequence shown here is derived from an EMBL/GenBank/DDBJ whole genome shotgun (WGS) entry which is preliminary data.</text>
</comment>
<dbReference type="InterPro" id="IPR041347">
    <property type="entry name" value="MftR_C"/>
</dbReference>
<dbReference type="EMBL" id="BOMG01000115">
    <property type="protein sequence ID" value="GID60855.1"/>
    <property type="molecule type" value="Genomic_DNA"/>
</dbReference>
<dbReference type="Gene3D" id="1.10.357.10">
    <property type="entry name" value="Tetracycline Repressor, domain 2"/>
    <property type="match status" value="1"/>
</dbReference>
<evidence type="ECO:0000259" key="1">
    <source>
        <dbReference type="Pfam" id="PF17754"/>
    </source>
</evidence>